<dbReference type="AlphaFoldDB" id="A0A2M6YRP4"/>
<name>A0A2M6YRP4_9BACT</name>
<protein>
    <recommendedName>
        <fullName evidence="1">Beta-lactamase class A catalytic domain-containing protein</fullName>
    </recommendedName>
</protein>
<sequence length="335" mass="37946">MERRFSSLPPKNLWRKITPDKTLKEKKQIRLVLLVLFGLTILSTALAILYRELPSFWTRFSQPSPVVSQQFTLVSPTATPTPKFEREKEAILEMIKPLRGKYGIFFQDLESKNSFEINGEEIFTAASLIKLPVILTLYREAEAGRINLDEVYKLQNSDKSSGAGSLQYKSLGFEITFRQMAELMGKQSDNTAFNIVSRKLGKEKIQELIDALGMKNTSFDENETSPEDIGLFFRKLYGEGIIYEKDKDEILSFITNTIWEDRIPAGVPKGVKVSHKIGTEVGVISDAGIVFAQKPFILVIMSQEANEIEAKKALPEITKKIYELIIEKLDKLGEP</sequence>
<dbReference type="Gene3D" id="3.40.710.10">
    <property type="entry name" value="DD-peptidase/beta-lactamase superfamily"/>
    <property type="match status" value="1"/>
</dbReference>
<organism evidence="2 3">
    <name type="scientific">Candidatus Shapirobacteria bacterium CG07_land_8_20_14_0_80_39_18</name>
    <dbReference type="NCBI Taxonomy" id="1974882"/>
    <lineage>
        <taxon>Bacteria</taxon>
        <taxon>Candidatus Shapironibacteriota</taxon>
    </lineage>
</organism>
<dbReference type="SUPFAM" id="SSF56601">
    <property type="entry name" value="beta-lactamase/transpeptidase-like"/>
    <property type="match status" value="1"/>
</dbReference>
<dbReference type="GO" id="GO:0030655">
    <property type="term" value="P:beta-lactam antibiotic catabolic process"/>
    <property type="evidence" value="ECO:0007669"/>
    <property type="project" value="InterPro"/>
</dbReference>
<reference evidence="3" key="1">
    <citation type="submission" date="2017-09" db="EMBL/GenBank/DDBJ databases">
        <title>Depth-based differentiation of microbial function through sediment-hosted aquifers and enrichment of novel symbionts in the deep terrestrial subsurface.</title>
        <authorList>
            <person name="Probst A.J."/>
            <person name="Ladd B."/>
            <person name="Jarett J.K."/>
            <person name="Geller-Mcgrath D.E."/>
            <person name="Sieber C.M.K."/>
            <person name="Emerson J.B."/>
            <person name="Anantharaman K."/>
            <person name="Thomas B.C."/>
            <person name="Malmstrom R."/>
            <person name="Stieglmeier M."/>
            <person name="Klingl A."/>
            <person name="Woyke T."/>
            <person name="Ryan C.M."/>
            <person name="Banfield J.F."/>
        </authorList>
    </citation>
    <scope>NUCLEOTIDE SEQUENCE [LARGE SCALE GENOMIC DNA]</scope>
</reference>
<evidence type="ECO:0000313" key="3">
    <source>
        <dbReference type="Proteomes" id="UP000229502"/>
    </source>
</evidence>
<evidence type="ECO:0000313" key="2">
    <source>
        <dbReference type="EMBL" id="PIU35918.1"/>
    </source>
</evidence>
<dbReference type="PANTHER" id="PTHR35333">
    <property type="entry name" value="BETA-LACTAMASE"/>
    <property type="match status" value="1"/>
</dbReference>
<dbReference type="EMBL" id="PEWZ01000049">
    <property type="protein sequence ID" value="PIU35918.1"/>
    <property type="molecule type" value="Genomic_DNA"/>
</dbReference>
<dbReference type="InterPro" id="IPR045155">
    <property type="entry name" value="Beta-lactam_cat"/>
</dbReference>
<evidence type="ECO:0000259" key="1">
    <source>
        <dbReference type="Pfam" id="PF13354"/>
    </source>
</evidence>
<dbReference type="GO" id="GO:0008800">
    <property type="term" value="F:beta-lactamase activity"/>
    <property type="evidence" value="ECO:0007669"/>
    <property type="project" value="InterPro"/>
</dbReference>
<comment type="caution">
    <text evidence="2">The sequence shown here is derived from an EMBL/GenBank/DDBJ whole genome shotgun (WGS) entry which is preliminary data.</text>
</comment>
<dbReference type="Proteomes" id="UP000229502">
    <property type="component" value="Unassembled WGS sequence"/>
</dbReference>
<dbReference type="InterPro" id="IPR012338">
    <property type="entry name" value="Beta-lactam/transpept-like"/>
</dbReference>
<proteinExistence type="predicted"/>
<feature type="domain" description="Beta-lactamase class A catalytic" evidence="1">
    <location>
        <begin position="103"/>
        <end position="301"/>
    </location>
</feature>
<dbReference type="InterPro" id="IPR000871">
    <property type="entry name" value="Beta-lactam_class-A"/>
</dbReference>
<gene>
    <name evidence="2" type="ORF">COT03_00895</name>
</gene>
<accession>A0A2M6YRP4</accession>
<dbReference type="PANTHER" id="PTHR35333:SF3">
    <property type="entry name" value="BETA-LACTAMASE-TYPE TRANSPEPTIDASE FOLD CONTAINING PROTEIN"/>
    <property type="match status" value="1"/>
</dbReference>
<dbReference type="Pfam" id="PF13354">
    <property type="entry name" value="Beta-lactamase2"/>
    <property type="match status" value="1"/>
</dbReference>
<dbReference type="GO" id="GO:0046677">
    <property type="term" value="P:response to antibiotic"/>
    <property type="evidence" value="ECO:0007669"/>
    <property type="project" value="InterPro"/>
</dbReference>